<protein>
    <recommendedName>
        <fullName evidence="3">DUF3447 domain-containing protein</fullName>
    </recommendedName>
</protein>
<dbReference type="Gene3D" id="1.25.40.20">
    <property type="entry name" value="Ankyrin repeat-containing domain"/>
    <property type="match status" value="1"/>
</dbReference>
<dbReference type="Pfam" id="PF12796">
    <property type="entry name" value="Ank_2"/>
    <property type="match status" value="1"/>
</dbReference>
<sequence length="408" mass="47661">MEQIEVYKELQIKLLAMTGKEEIDDIKEFIEKNGLLNGKSKSLATIRLIASVAYSHIKLLRNAIILVNLLGKIEVKKKLTSYINHEEIRNREKVINLLLRANGQKLDEDYISILLNEYEKMLTSGNPSLLKALLDDNVESLQSYISKNNYDLNQTIPYSYYDQNYPILVSAKAIDYAALFGSINCFKFLIMNMEDLYYQGLLNSSIAGGNHEIIHIVENKIQCQNSIDYNQLLEIAILFMQNDLIDYIIEKSDIKIESENYIKCIYSSNYEAILKLRKLDDSDSINYYGEIGSTPIDIAAFEDYLDFFKFFLSIKGIQYKKLNNYGKTILQSAVRGNSLDIVKYIDRKHLINFNYEGTFGMSPFMIAARFNIVDILKYYKMRSIWKKKRKFRKPRNSNNRFYYRYTKE</sequence>
<dbReference type="SUPFAM" id="SSF48403">
    <property type="entry name" value="Ankyrin repeat"/>
    <property type="match status" value="1"/>
</dbReference>
<evidence type="ECO:0000313" key="1">
    <source>
        <dbReference type="EMBL" id="KAK8854353.1"/>
    </source>
</evidence>
<dbReference type="PANTHER" id="PTHR24159">
    <property type="match status" value="1"/>
</dbReference>
<keyword evidence="2" id="KW-1185">Reference proteome</keyword>
<name>A0ABR2HYR9_9EUKA</name>
<dbReference type="SMART" id="SM00248">
    <property type="entry name" value="ANK"/>
    <property type="match status" value="4"/>
</dbReference>
<dbReference type="InterPro" id="IPR036770">
    <property type="entry name" value="Ankyrin_rpt-contain_sf"/>
</dbReference>
<organism evidence="1 2">
    <name type="scientific">Tritrichomonas musculus</name>
    <dbReference type="NCBI Taxonomy" id="1915356"/>
    <lineage>
        <taxon>Eukaryota</taxon>
        <taxon>Metamonada</taxon>
        <taxon>Parabasalia</taxon>
        <taxon>Tritrichomonadida</taxon>
        <taxon>Tritrichomonadidae</taxon>
        <taxon>Tritrichomonas</taxon>
    </lineage>
</organism>
<evidence type="ECO:0000313" key="2">
    <source>
        <dbReference type="Proteomes" id="UP001470230"/>
    </source>
</evidence>
<reference evidence="1 2" key="1">
    <citation type="submission" date="2024-04" db="EMBL/GenBank/DDBJ databases">
        <title>Tritrichomonas musculus Genome.</title>
        <authorList>
            <person name="Alves-Ferreira E."/>
            <person name="Grigg M."/>
            <person name="Lorenzi H."/>
            <person name="Galac M."/>
        </authorList>
    </citation>
    <scope>NUCLEOTIDE SEQUENCE [LARGE SCALE GENOMIC DNA]</scope>
    <source>
        <strain evidence="1 2">EAF2021</strain>
    </source>
</reference>
<dbReference type="Proteomes" id="UP001470230">
    <property type="component" value="Unassembled WGS sequence"/>
</dbReference>
<gene>
    <name evidence="1" type="ORF">M9Y10_016913</name>
</gene>
<dbReference type="PANTHER" id="PTHR24159:SF5">
    <property type="entry name" value="ANK_REP_REGION DOMAIN-CONTAINING PROTEIN"/>
    <property type="match status" value="1"/>
</dbReference>
<accession>A0ABR2HYR9</accession>
<evidence type="ECO:0008006" key="3">
    <source>
        <dbReference type="Google" id="ProtNLM"/>
    </source>
</evidence>
<dbReference type="InterPro" id="IPR002110">
    <property type="entry name" value="Ankyrin_rpt"/>
</dbReference>
<proteinExistence type="predicted"/>
<comment type="caution">
    <text evidence="1">The sequence shown here is derived from an EMBL/GenBank/DDBJ whole genome shotgun (WGS) entry which is preliminary data.</text>
</comment>
<dbReference type="EMBL" id="JAPFFF010000021">
    <property type="protein sequence ID" value="KAK8854353.1"/>
    <property type="molecule type" value="Genomic_DNA"/>
</dbReference>